<evidence type="ECO:0000313" key="2">
    <source>
        <dbReference type="Proteomes" id="UP000620127"/>
    </source>
</evidence>
<sequence>MFDHVYVDKLTKLRIVVLSVKCRLICLMFISSLWIGEDASALAPQEQDAETRQKIEKRRQQFRELQELRFNRRAERIEEFRNGSGFERNPSPVLRGVEKNRLNNEERPAAKLNRLSPEERMALRRQIREARQDIYLRRQQKK</sequence>
<protein>
    <submittedName>
        <fullName evidence="1">Uncharacterized protein</fullName>
    </submittedName>
</protein>
<accession>A0ABQ2X550</accession>
<dbReference type="EMBL" id="BMYT01000001">
    <property type="protein sequence ID" value="GGX00219.1"/>
    <property type="molecule type" value="Genomic_DNA"/>
</dbReference>
<gene>
    <name evidence="1" type="ORF">GCM10011282_02560</name>
</gene>
<name>A0ABQ2X550_9BURK</name>
<proteinExistence type="predicted"/>
<dbReference type="Proteomes" id="UP000620127">
    <property type="component" value="Unassembled WGS sequence"/>
</dbReference>
<evidence type="ECO:0000313" key="1">
    <source>
        <dbReference type="EMBL" id="GGX00219.1"/>
    </source>
</evidence>
<reference evidence="2" key="1">
    <citation type="journal article" date="2019" name="Int. J. Syst. Evol. Microbiol.">
        <title>The Global Catalogue of Microorganisms (GCM) 10K type strain sequencing project: providing services to taxonomists for standard genome sequencing and annotation.</title>
        <authorList>
            <consortium name="The Broad Institute Genomics Platform"/>
            <consortium name="The Broad Institute Genome Sequencing Center for Infectious Disease"/>
            <person name="Wu L."/>
            <person name="Ma J."/>
        </authorList>
    </citation>
    <scope>NUCLEOTIDE SEQUENCE [LARGE SCALE GENOMIC DNA]</scope>
    <source>
        <strain evidence="2">KCTC 23916</strain>
    </source>
</reference>
<comment type="caution">
    <text evidence="1">The sequence shown here is derived from an EMBL/GenBank/DDBJ whole genome shotgun (WGS) entry which is preliminary data.</text>
</comment>
<organism evidence="1 2">
    <name type="scientific">Undibacterium macrobrachii</name>
    <dbReference type="NCBI Taxonomy" id="1119058"/>
    <lineage>
        <taxon>Bacteria</taxon>
        <taxon>Pseudomonadati</taxon>
        <taxon>Pseudomonadota</taxon>
        <taxon>Betaproteobacteria</taxon>
        <taxon>Burkholderiales</taxon>
        <taxon>Oxalobacteraceae</taxon>
        <taxon>Undibacterium</taxon>
    </lineage>
</organism>
<keyword evidence="2" id="KW-1185">Reference proteome</keyword>